<comment type="similarity">
    <text evidence="1">Belongs to the cytochrome P450 family.</text>
</comment>
<feature type="region of interest" description="Disordered" evidence="4">
    <location>
        <begin position="73"/>
        <end position="98"/>
    </location>
</feature>
<dbReference type="InterPro" id="IPR036396">
    <property type="entry name" value="Cyt_P450_sf"/>
</dbReference>
<dbReference type="GO" id="GO:0004497">
    <property type="term" value="F:monooxygenase activity"/>
    <property type="evidence" value="ECO:0007669"/>
    <property type="project" value="InterPro"/>
</dbReference>
<dbReference type="GO" id="GO:0020037">
    <property type="term" value="F:heme binding"/>
    <property type="evidence" value="ECO:0007669"/>
    <property type="project" value="InterPro"/>
</dbReference>
<evidence type="ECO:0000313" key="5">
    <source>
        <dbReference type="EMBL" id="WVZ55953.1"/>
    </source>
</evidence>
<dbReference type="Pfam" id="PF00067">
    <property type="entry name" value="p450"/>
    <property type="match status" value="1"/>
</dbReference>
<proteinExistence type="inferred from homology"/>
<gene>
    <name evidence="5" type="ORF">U9M48_006550</name>
</gene>
<name>A0AAQ3SMA3_PASNO</name>
<keyword evidence="3" id="KW-0408">Iron</keyword>
<dbReference type="PANTHER" id="PTHR47955">
    <property type="entry name" value="CYTOCHROME P450 FAMILY 71 PROTEIN"/>
    <property type="match status" value="1"/>
</dbReference>
<dbReference type="AlphaFoldDB" id="A0AAQ3SMA3"/>
<dbReference type="PANTHER" id="PTHR47955:SF14">
    <property type="entry name" value="OS01G0543600 PROTEIN"/>
    <property type="match status" value="1"/>
</dbReference>
<evidence type="ECO:0000256" key="1">
    <source>
        <dbReference type="ARBA" id="ARBA00010617"/>
    </source>
</evidence>
<dbReference type="InterPro" id="IPR001128">
    <property type="entry name" value="Cyt_P450"/>
</dbReference>
<evidence type="ECO:0000256" key="3">
    <source>
        <dbReference type="ARBA" id="ARBA00023004"/>
    </source>
</evidence>
<keyword evidence="6" id="KW-1185">Reference proteome</keyword>
<accession>A0AAQ3SMA3</accession>
<dbReference type="EMBL" id="CP144746">
    <property type="protein sequence ID" value="WVZ55953.1"/>
    <property type="molecule type" value="Genomic_DNA"/>
</dbReference>
<feature type="non-terminal residue" evidence="5">
    <location>
        <position position="1"/>
    </location>
</feature>
<evidence type="ECO:0000313" key="6">
    <source>
        <dbReference type="Proteomes" id="UP001341281"/>
    </source>
</evidence>
<organism evidence="5 6">
    <name type="scientific">Paspalum notatum var. saurae</name>
    <dbReference type="NCBI Taxonomy" id="547442"/>
    <lineage>
        <taxon>Eukaryota</taxon>
        <taxon>Viridiplantae</taxon>
        <taxon>Streptophyta</taxon>
        <taxon>Embryophyta</taxon>
        <taxon>Tracheophyta</taxon>
        <taxon>Spermatophyta</taxon>
        <taxon>Magnoliopsida</taxon>
        <taxon>Liliopsida</taxon>
        <taxon>Poales</taxon>
        <taxon>Poaceae</taxon>
        <taxon>PACMAD clade</taxon>
        <taxon>Panicoideae</taxon>
        <taxon>Andropogonodae</taxon>
        <taxon>Paspaleae</taxon>
        <taxon>Paspalinae</taxon>
        <taxon>Paspalum</taxon>
    </lineage>
</organism>
<sequence>MFRKARKLVTAHLLNAGKVRLQRPRRGERIEVRLVVEKLGKAAAVAGAAVDMSELLHSFVNDLICRAVSGKFSGREEGRPEQAVPGAHRRQRGAPGRDMFEAGTDTSYMVLEFTMVELMRKPHLMSKLQEEARTVVPKGTLRLHPP</sequence>
<dbReference type="GO" id="GO:0005506">
    <property type="term" value="F:iron ion binding"/>
    <property type="evidence" value="ECO:0007669"/>
    <property type="project" value="InterPro"/>
</dbReference>
<dbReference type="GO" id="GO:0016705">
    <property type="term" value="F:oxidoreductase activity, acting on paired donors, with incorporation or reduction of molecular oxygen"/>
    <property type="evidence" value="ECO:0007669"/>
    <property type="project" value="InterPro"/>
</dbReference>
<reference evidence="5 6" key="1">
    <citation type="submission" date="2024-02" db="EMBL/GenBank/DDBJ databases">
        <title>High-quality chromosome-scale genome assembly of Pensacola bahiagrass (Paspalum notatum Flugge var. saurae).</title>
        <authorList>
            <person name="Vega J.M."/>
            <person name="Podio M."/>
            <person name="Orjuela J."/>
            <person name="Siena L.A."/>
            <person name="Pessino S.C."/>
            <person name="Combes M.C."/>
            <person name="Mariac C."/>
            <person name="Albertini E."/>
            <person name="Pupilli F."/>
            <person name="Ortiz J.P.A."/>
            <person name="Leblanc O."/>
        </authorList>
    </citation>
    <scope>NUCLEOTIDE SEQUENCE [LARGE SCALE GENOMIC DNA]</scope>
    <source>
        <strain evidence="5">R1</strain>
        <tissue evidence="5">Leaf</tissue>
    </source>
</reference>
<dbReference type="SUPFAM" id="SSF48264">
    <property type="entry name" value="Cytochrome P450"/>
    <property type="match status" value="1"/>
</dbReference>
<keyword evidence="2" id="KW-0479">Metal-binding</keyword>
<evidence type="ECO:0000256" key="4">
    <source>
        <dbReference type="SAM" id="MobiDB-lite"/>
    </source>
</evidence>
<protein>
    <submittedName>
        <fullName evidence="5">Uncharacterized protein</fullName>
    </submittedName>
</protein>
<dbReference type="Gene3D" id="1.10.630.10">
    <property type="entry name" value="Cytochrome P450"/>
    <property type="match status" value="2"/>
</dbReference>
<dbReference type="Proteomes" id="UP001341281">
    <property type="component" value="Chromosome 02"/>
</dbReference>
<evidence type="ECO:0000256" key="2">
    <source>
        <dbReference type="ARBA" id="ARBA00022723"/>
    </source>
</evidence>